<dbReference type="EMBL" id="MHCI01000015">
    <property type="protein sequence ID" value="OGY16460.1"/>
    <property type="molecule type" value="Genomic_DNA"/>
</dbReference>
<gene>
    <name evidence="2" type="ORF">A2785_02075</name>
</gene>
<feature type="transmembrane region" description="Helical" evidence="1">
    <location>
        <begin position="16"/>
        <end position="34"/>
    </location>
</feature>
<accession>A0A1G1VM27</accession>
<keyword evidence="1" id="KW-1133">Transmembrane helix</keyword>
<evidence type="ECO:0000256" key="1">
    <source>
        <dbReference type="SAM" id="Phobius"/>
    </source>
</evidence>
<reference evidence="2 3" key="1">
    <citation type="journal article" date="2016" name="Nat. Commun.">
        <title>Thousands of microbial genomes shed light on interconnected biogeochemical processes in an aquifer system.</title>
        <authorList>
            <person name="Anantharaman K."/>
            <person name="Brown C.T."/>
            <person name="Hug L.A."/>
            <person name="Sharon I."/>
            <person name="Castelle C.J."/>
            <person name="Probst A.J."/>
            <person name="Thomas B.C."/>
            <person name="Singh A."/>
            <person name="Wilkins M.J."/>
            <person name="Karaoz U."/>
            <person name="Brodie E.L."/>
            <person name="Williams K.H."/>
            <person name="Hubbard S.S."/>
            <person name="Banfield J.F."/>
        </authorList>
    </citation>
    <scope>NUCLEOTIDE SEQUENCE [LARGE SCALE GENOMIC DNA]</scope>
</reference>
<comment type="caution">
    <text evidence="2">The sequence shown here is derived from an EMBL/GenBank/DDBJ whole genome shotgun (WGS) entry which is preliminary data.</text>
</comment>
<evidence type="ECO:0000313" key="2">
    <source>
        <dbReference type="EMBL" id="OGY16460.1"/>
    </source>
</evidence>
<evidence type="ECO:0000313" key="3">
    <source>
        <dbReference type="Proteomes" id="UP000179069"/>
    </source>
</evidence>
<proteinExistence type="predicted"/>
<organism evidence="2 3">
    <name type="scientific">Candidatus Chisholmbacteria bacterium RIFCSPHIGHO2_01_FULL_49_18</name>
    <dbReference type="NCBI Taxonomy" id="1797590"/>
    <lineage>
        <taxon>Bacteria</taxon>
        <taxon>Candidatus Chisholmiibacteriota</taxon>
    </lineage>
</organism>
<dbReference type="AlphaFoldDB" id="A0A1G1VM27"/>
<name>A0A1G1VM27_9BACT</name>
<sequence length="93" mass="10119">MFVEGESPEIDDSQKGMFEIAAMGLGGVALFLLVEGCDDYQRGQFFLKLPGLLKDKEAFTYTMQIVERGVSEIQLGLTALTGATGAIVKRIRS</sequence>
<dbReference type="Proteomes" id="UP000179069">
    <property type="component" value="Unassembled WGS sequence"/>
</dbReference>
<keyword evidence="1" id="KW-0472">Membrane</keyword>
<keyword evidence="1" id="KW-0812">Transmembrane</keyword>
<protein>
    <submittedName>
        <fullName evidence="2">Uncharacterized protein</fullName>
    </submittedName>
</protein>